<dbReference type="OrthoDB" id="2740448at2759"/>
<dbReference type="PROSITE" id="PS50048">
    <property type="entry name" value="ZN2_CY6_FUNGAL_2"/>
    <property type="match status" value="1"/>
</dbReference>
<feature type="compositionally biased region" description="Polar residues" evidence="3">
    <location>
        <begin position="66"/>
        <end position="88"/>
    </location>
</feature>
<dbReference type="EMBL" id="NLAX01001623">
    <property type="protein sequence ID" value="PKS04886.1"/>
    <property type="molecule type" value="Genomic_DNA"/>
</dbReference>
<proteinExistence type="predicted"/>
<dbReference type="Gene3D" id="4.10.240.10">
    <property type="entry name" value="Zn(2)-C6 fungal-type DNA-binding domain"/>
    <property type="match status" value="1"/>
</dbReference>
<dbReference type="SMART" id="SM00066">
    <property type="entry name" value="GAL4"/>
    <property type="match status" value="1"/>
</dbReference>
<dbReference type="GO" id="GO:0008270">
    <property type="term" value="F:zinc ion binding"/>
    <property type="evidence" value="ECO:0007669"/>
    <property type="project" value="InterPro"/>
</dbReference>
<dbReference type="CDD" id="cd12148">
    <property type="entry name" value="fungal_TF_MHR"/>
    <property type="match status" value="1"/>
</dbReference>
<dbReference type="Pfam" id="PF00172">
    <property type="entry name" value="Zn_clus"/>
    <property type="match status" value="1"/>
</dbReference>
<protein>
    <recommendedName>
        <fullName evidence="4">Zn(2)-C6 fungal-type domain-containing protein</fullName>
    </recommendedName>
</protein>
<reference evidence="5 6" key="1">
    <citation type="journal article" date="2017" name="G3 (Bethesda)">
        <title>First Draft Genome Sequence of the Pathogenic Fungus Lomentospora prolificans (Formerly Scedosporium prolificans).</title>
        <authorList>
            <person name="Luo R."/>
            <person name="Zimin A."/>
            <person name="Workman R."/>
            <person name="Fan Y."/>
            <person name="Pertea G."/>
            <person name="Grossman N."/>
            <person name="Wear M.P."/>
            <person name="Jia B."/>
            <person name="Miller H."/>
            <person name="Casadevall A."/>
            <person name="Timp W."/>
            <person name="Zhang S.X."/>
            <person name="Salzberg S.L."/>
        </authorList>
    </citation>
    <scope>NUCLEOTIDE SEQUENCE [LARGE SCALE GENOMIC DNA]</scope>
    <source>
        <strain evidence="5 6">JHH-5317</strain>
    </source>
</reference>
<evidence type="ECO:0000313" key="5">
    <source>
        <dbReference type="EMBL" id="PKS04886.1"/>
    </source>
</evidence>
<feature type="domain" description="Zn(2)-C6 fungal-type" evidence="4">
    <location>
        <begin position="15"/>
        <end position="44"/>
    </location>
</feature>
<organism evidence="5 6">
    <name type="scientific">Lomentospora prolificans</name>
    <dbReference type="NCBI Taxonomy" id="41688"/>
    <lineage>
        <taxon>Eukaryota</taxon>
        <taxon>Fungi</taxon>
        <taxon>Dikarya</taxon>
        <taxon>Ascomycota</taxon>
        <taxon>Pezizomycotina</taxon>
        <taxon>Sordariomycetes</taxon>
        <taxon>Hypocreomycetidae</taxon>
        <taxon>Microascales</taxon>
        <taxon>Microascaceae</taxon>
        <taxon>Lomentospora</taxon>
    </lineage>
</organism>
<dbReference type="InterPro" id="IPR007219">
    <property type="entry name" value="XnlR_reg_dom"/>
</dbReference>
<dbReference type="Proteomes" id="UP000233524">
    <property type="component" value="Unassembled WGS sequence"/>
</dbReference>
<evidence type="ECO:0000259" key="4">
    <source>
        <dbReference type="PROSITE" id="PS50048"/>
    </source>
</evidence>
<evidence type="ECO:0000256" key="3">
    <source>
        <dbReference type="SAM" id="MobiDB-lite"/>
    </source>
</evidence>
<dbReference type="Pfam" id="PF04082">
    <property type="entry name" value="Fungal_trans"/>
    <property type="match status" value="1"/>
</dbReference>
<keyword evidence="1" id="KW-0479">Metal-binding</keyword>
<dbReference type="PANTHER" id="PTHR31668">
    <property type="entry name" value="GLUCOSE TRANSPORT TRANSCRIPTION REGULATOR RGT1-RELATED-RELATED"/>
    <property type="match status" value="1"/>
</dbReference>
<dbReference type="PROSITE" id="PS00463">
    <property type="entry name" value="ZN2_CY6_FUNGAL_1"/>
    <property type="match status" value="1"/>
</dbReference>
<dbReference type="InterPro" id="IPR050797">
    <property type="entry name" value="Carb_Metab_Trans_Reg"/>
</dbReference>
<keyword evidence="2" id="KW-0539">Nucleus</keyword>
<name>A0A2N3MXI9_9PEZI</name>
<dbReference type="CDD" id="cd00067">
    <property type="entry name" value="GAL4"/>
    <property type="match status" value="1"/>
</dbReference>
<evidence type="ECO:0000256" key="2">
    <source>
        <dbReference type="ARBA" id="ARBA00023242"/>
    </source>
</evidence>
<dbReference type="GO" id="GO:0006351">
    <property type="term" value="P:DNA-templated transcription"/>
    <property type="evidence" value="ECO:0007669"/>
    <property type="project" value="InterPro"/>
</dbReference>
<evidence type="ECO:0000313" key="6">
    <source>
        <dbReference type="Proteomes" id="UP000233524"/>
    </source>
</evidence>
<dbReference type="PANTHER" id="PTHR31668:SF28">
    <property type="entry name" value="ZN(II)2CYS6 TRANSCRIPTION FACTOR (EUROFUNG)"/>
    <property type="match status" value="1"/>
</dbReference>
<dbReference type="InParanoid" id="A0A2N3MXI9"/>
<dbReference type="GO" id="GO:0003677">
    <property type="term" value="F:DNA binding"/>
    <property type="evidence" value="ECO:0007669"/>
    <property type="project" value="InterPro"/>
</dbReference>
<keyword evidence="6" id="KW-1185">Reference proteome</keyword>
<comment type="caution">
    <text evidence="5">The sequence shown here is derived from an EMBL/GenBank/DDBJ whole genome shotgun (WGS) entry which is preliminary data.</text>
</comment>
<dbReference type="AlphaFoldDB" id="A0A2N3MXI9"/>
<dbReference type="STRING" id="41688.A0A2N3MXI9"/>
<gene>
    <name evidence="5" type="ORF">jhhlp_008250</name>
</gene>
<feature type="region of interest" description="Disordered" evidence="3">
    <location>
        <begin position="66"/>
        <end position="108"/>
    </location>
</feature>
<sequence>MPRPKATRQRLARRACDSCKVRKIRCTEAAPCNGCVTAGIECTFTRVQAQRGPRGLRAGTIEKINLNRQRQQQPQSHSLSPDAFSTDSSKPHATAADPAAGASSSLSSSYPSAASDIPHFLSFLEIYASRLFPVWPIIDAAKLKQDLIVNPEHAGSLRLANAVALATIAQLKLETEWQPDPDTLQRLDASETTDLLDNLRTSFFLHIYHENLAAGGAKSLLFLREAITQAQILRLEHESSYVSLPDAEQQICRRVLWLLFVTERGVALLHKLPPILKPNILFPGNGAADSCSQILPAFLKLVHLFWIFDHSGIFEILQDTESNATQAGSLVQSCLEILQQKLQESITDDDWGSGNDVQRADVFLTRQWMRAILSRAAFKLGIQSPTVNPVSIAREFLSLVSRIPPAALESHGATLEFKTFEIATTVIDAMTKNYPGISVDGTADTLFSLRDMLSSSRGGNNKLLSLLNTRLRDIFGSPDAAVFQPYALQFRREGALIGTAIEAGDANLWSAEDILAQMPLTTTPPPPLLPVSASREDESQIPWLTLDLTSFARSPSPFTRILLDIDTRETLDELFGMNAEAECGVLIR</sequence>
<dbReference type="VEuPathDB" id="FungiDB:jhhlp_008250"/>
<dbReference type="InterPro" id="IPR001138">
    <property type="entry name" value="Zn2Cys6_DnaBD"/>
</dbReference>
<dbReference type="SUPFAM" id="SSF57701">
    <property type="entry name" value="Zn2/Cys6 DNA-binding domain"/>
    <property type="match status" value="1"/>
</dbReference>
<evidence type="ECO:0000256" key="1">
    <source>
        <dbReference type="ARBA" id="ARBA00022723"/>
    </source>
</evidence>
<accession>A0A2N3MXI9</accession>
<feature type="compositionally biased region" description="Low complexity" evidence="3">
    <location>
        <begin position="91"/>
        <end position="108"/>
    </location>
</feature>
<dbReference type="InterPro" id="IPR036864">
    <property type="entry name" value="Zn2-C6_fun-type_DNA-bd_sf"/>
</dbReference>
<dbReference type="GO" id="GO:0000981">
    <property type="term" value="F:DNA-binding transcription factor activity, RNA polymerase II-specific"/>
    <property type="evidence" value="ECO:0007669"/>
    <property type="project" value="InterPro"/>
</dbReference>